<dbReference type="EMBL" id="CP005960">
    <property type="protein sequence ID" value="AHZ68970.1"/>
    <property type="molecule type" value="Genomic_DNA"/>
</dbReference>
<evidence type="ECO:0000256" key="1">
    <source>
        <dbReference type="SAM" id="MobiDB-lite"/>
    </source>
</evidence>
<accession>A0A024E8R2</accession>
<organism evidence="2 3">
    <name type="scientific">Pseudomonas mandelii JR-1</name>
    <dbReference type="NCBI Taxonomy" id="1147786"/>
    <lineage>
        <taxon>Bacteria</taxon>
        <taxon>Pseudomonadati</taxon>
        <taxon>Pseudomonadota</taxon>
        <taxon>Gammaproteobacteria</taxon>
        <taxon>Pseudomonadales</taxon>
        <taxon>Pseudomonadaceae</taxon>
        <taxon>Pseudomonas</taxon>
    </lineage>
</organism>
<name>A0A024E8R2_9PSED</name>
<evidence type="ECO:0000313" key="2">
    <source>
        <dbReference type="EMBL" id="AHZ68970.1"/>
    </source>
</evidence>
<evidence type="ECO:0000313" key="3">
    <source>
        <dbReference type="Proteomes" id="UP000026913"/>
    </source>
</evidence>
<sequence length="58" mass="6365">MRKRRRTHCSALTNVIPSSTSTAPMTKFRLNSSPSNTTPNVTPNSGVMNENTARFAAR</sequence>
<feature type="region of interest" description="Disordered" evidence="1">
    <location>
        <begin position="16"/>
        <end position="58"/>
    </location>
</feature>
<protein>
    <submittedName>
        <fullName evidence="2">Uncharacterized protein</fullName>
    </submittedName>
</protein>
<proteinExistence type="predicted"/>
<dbReference type="KEGG" id="pman:OU5_1891"/>
<reference evidence="2 3" key="1">
    <citation type="journal article" date="2012" name="J. Bacteriol.">
        <title>Genome sequence of cold-adapted Pseudomonas mandelii strain JR-1.</title>
        <authorList>
            <person name="Jang S.H."/>
            <person name="Kim J."/>
            <person name="Kim J."/>
            <person name="Hong S."/>
            <person name="Lee C."/>
        </authorList>
    </citation>
    <scope>NUCLEOTIDE SEQUENCE [LARGE SCALE GENOMIC DNA]</scope>
    <source>
        <strain evidence="2 3">JR-1</strain>
    </source>
</reference>
<dbReference type="AlphaFoldDB" id="A0A024E8R2"/>
<gene>
    <name evidence="2" type="ORF">OU5_1891</name>
</gene>
<dbReference type="HOGENOM" id="CLU_2975915_0_0_6"/>
<dbReference type="Proteomes" id="UP000026913">
    <property type="component" value="Chromosome"/>
</dbReference>
<feature type="compositionally biased region" description="Polar residues" evidence="1">
    <location>
        <begin position="16"/>
        <end position="52"/>
    </location>
</feature>